<sequence length="366" mass="41267">MISKKPLISTTLAIFVSIYLLTAIIAILDKKSLDSFIYGILETVVLIIGGSGVGFFAILALITFTRKKVTDSLYTGKSNKRFSVDKGELFTGRSYTKEDVDPETDLPTFLREWLDSKNNEDAYLQLFMQAAGILKAHRDLTFNTGIGIYANNCKITETMLLLNNNLNPDLIILIGFTHNLGRVEVTEENNYSRIAAKSRNILANTDAAWQISTIRELLFIVSNYVNDSKRINQNSKDNEFDSRQIIPYIELLIKAYNQQGVNFVAHSPQLKISDYDAHDDDSRVSMVAHKVEQTNVDAYLELEPIIAREQIIIPTPKSKTKKVSRDPEQQRVANFDSKQTDNKAIQQPATGNTKRDIGIKLDQLKI</sequence>
<feature type="region of interest" description="Disordered" evidence="1">
    <location>
        <begin position="317"/>
        <end position="354"/>
    </location>
</feature>
<organism evidence="3 4">
    <name type="scientific">Aquella oligotrophica</name>
    <dbReference type="NCBI Taxonomy" id="2067065"/>
    <lineage>
        <taxon>Bacteria</taxon>
        <taxon>Pseudomonadati</taxon>
        <taxon>Pseudomonadota</taxon>
        <taxon>Betaproteobacteria</taxon>
        <taxon>Neisseriales</taxon>
        <taxon>Neisseriaceae</taxon>
        <taxon>Aquella</taxon>
    </lineage>
</organism>
<evidence type="ECO:0000313" key="3">
    <source>
        <dbReference type="EMBL" id="AUR52054.1"/>
    </source>
</evidence>
<dbReference type="AlphaFoldDB" id="A0A2I7N6H7"/>
<feature type="transmembrane region" description="Helical" evidence="2">
    <location>
        <begin position="7"/>
        <end position="28"/>
    </location>
</feature>
<keyword evidence="2" id="KW-0812">Transmembrane</keyword>
<evidence type="ECO:0000256" key="1">
    <source>
        <dbReference type="SAM" id="MobiDB-lite"/>
    </source>
</evidence>
<dbReference type="Proteomes" id="UP000236655">
    <property type="component" value="Chromosome"/>
</dbReference>
<reference evidence="4" key="1">
    <citation type="submission" date="2017-11" db="EMBL/GenBank/DDBJ databases">
        <authorList>
            <person name="Chan K.G."/>
            <person name="Lee L.S."/>
        </authorList>
    </citation>
    <scope>NUCLEOTIDE SEQUENCE [LARGE SCALE GENOMIC DNA]</scope>
    <source>
        <strain evidence="4">DSM 100970</strain>
    </source>
</reference>
<keyword evidence="4" id="KW-1185">Reference proteome</keyword>
<keyword evidence="2" id="KW-0472">Membrane</keyword>
<proteinExistence type="predicted"/>
<dbReference type="EMBL" id="CP024847">
    <property type="protein sequence ID" value="AUR52054.1"/>
    <property type="molecule type" value="Genomic_DNA"/>
</dbReference>
<feature type="compositionally biased region" description="Polar residues" evidence="1">
    <location>
        <begin position="342"/>
        <end position="352"/>
    </location>
</feature>
<dbReference type="RefSeq" id="WP_102951350.1">
    <property type="nucleotide sequence ID" value="NZ_CP024847.1"/>
</dbReference>
<name>A0A2I7N6H7_9NEIS</name>
<gene>
    <name evidence="3" type="ORF">CUN60_06990</name>
</gene>
<protein>
    <submittedName>
        <fullName evidence="3">Uncharacterized protein</fullName>
    </submittedName>
</protein>
<evidence type="ECO:0000313" key="4">
    <source>
        <dbReference type="Proteomes" id="UP000236655"/>
    </source>
</evidence>
<keyword evidence="2" id="KW-1133">Transmembrane helix</keyword>
<evidence type="ECO:0000256" key="2">
    <source>
        <dbReference type="SAM" id="Phobius"/>
    </source>
</evidence>
<accession>A0A2I7N6H7</accession>
<dbReference type="KEGG" id="nba:CUN60_06990"/>
<feature type="transmembrane region" description="Helical" evidence="2">
    <location>
        <begin position="40"/>
        <end position="64"/>
    </location>
</feature>